<evidence type="ECO:0000256" key="4">
    <source>
        <dbReference type="ARBA" id="ARBA00023136"/>
    </source>
</evidence>
<dbReference type="GO" id="GO:0016020">
    <property type="term" value="C:membrane"/>
    <property type="evidence" value="ECO:0007669"/>
    <property type="project" value="UniProtKB-SubCell"/>
</dbReference>
<proteinExistence type="inferred from homology"/>
<dbReference type="InterPro" id="IPR036259">
    <property type="entry name" value="MFS_trans_sf"/>
</dbReference>
<comment type="subcellular location">
    <subcellularLocation>
        <location evidence="1">Membrane</location>
        <topology evidence="1">Multi-pass membrane protein</topology>
    </subcellularLocation>
</comment>
<dbReference type="PANTHER" id="PTHR23502:SF163">
    <property type="entry name" value="MAJOR FACILITATOR SUPERFAMILY (MFS) PROFILE DOMAIN-CONTAINING PROTEIN"/>
    <property type="match status" value="1"/>
</dbReference>
<evidence type="ECO:0000313" key="9">
    <source>
        <dbReference type="EMBL" id="KAF2767085.1"/>
    </source>
</evidence>
<feature type="transmembrane region" description="Helical" evidence="7">
    <location>
        <begin position="50"/>
        <end position="69"/>
    </location>
</feature>
<evidence type="ECO:0000256" key="7">
    <source>
        <dbReference type="SAM" id="Phobius"/>
    </source>
</evidence>
<protein>
    <submittedName>
        <fullName evidence="9">MFS general substrate transporter</fullName>
    </submittedName>
</protein>
<dbReference type="Pfam" id="PF07690">
    <property type="entry name" value="MFS_1"/>
    <property type="match status" value="1"/>
</dbReference>
<feature type="transmembrane region" description="Helical" evidence="7">
    <location>
        <begin position="322"/>
        <end position="343"/>
    </location>
</feature>
<dbReference type="InterPro" id="IPR020846">
    <property type="entry name" value="MFS_dom"/>
</dbReference>
<sequence length="491" mass="53419">MDETEPLLGSTPEQICHSHEDNRKMTTDLDFAQDDPANPRNWSKAYKRGIIALLAFMSFTVTFTCISAVPVAHDIISDVTPGRHASKQATVLLVTIWELGEAAGPLLIAPLSELYGRWQVFNIANTIFIIGIALSALSTRPESLIFSRFLTGCAVASNVLNPAVVGDLFEPDERASAMSLIMLAPLLGGAVGPAIAGAIAETLGWRRIMWMGLTLALLAELMFLKLFRETYRPVILRQRSEASAGKPVLEFDEPLLRKQKDAWTKSAILTAIARPAKVFWSSKILQAISLQGGLTFSFFYVMSTTFPNILAGVYHFKPALVGTSFLSFSIGSFFGVVSCNFLVDCVYKRLSKKHGASPENRLPLVIFAAFALPLVVALYGWTADQKWPVALLIVSVVLQGILCIGALVPVMAYVVDATGDYSASALTAVMITRCLMGTFLPLAAVPLNDKLGYGLGLGIMSGLCLLLAPFPVVVMRYGGKWRQKSKYTRDQ</sequence>
<dbReference type="FunFam" id="1.20.1250.20:FF:000509">
    <property type="entry name" value="MFS general substrate transporter"/>
    <property type="match status" value="1"/>
</dbReference>
<feature type="transmembrane region" description="Helical" evidence="7">
    <location>
        <begin position="120"/>
        <end position="139"/>
    </location>
</feature>
<dbReference type="PANTHER" id="PTHR23502">
    <property type="entry name" value="MAJOR FACILITATOR SUPERFAMILY"/>
    <property type="match status" value="1"/>
</dbReference>
<feature type="transmembrane region" description="Helical" evidence="7">
    <location>
        <begin position="451"/>
        <end position="474"/>
    </location>
</feature>
<keyword evidence="3 7" id="KW-1133">Transmembrane helix</keyword>
<organism evidence="9 10">
    <name type="scientific">Teratosphaeria nubilosa</name>
    <dbReference type="NCBI Taxonomy" id="161662"/>
    <lineage>
        <taxon>Eukaryota</taxon>
        <taxon>Fungi</taxon>
        <taxon>Dikarya</taxon>
        <taxon>Ascomycota</taxon>
        <taxon>Pezizomycotina</taxon>
        <taxon>Dothideomycetes</taxon>
        <taxon>Dothideomycetidae</taxon>
        <taxon>Mycosphaerellales</taxon>
        <taxon>Teratosphaeriaceae</taxon>
        <taxon>Teratosphaeria</taxon>
    </lineage>
</organism>
<feature type="transmembrane region" description="Helical" evidence="7">
    <location>
        <begin position="145"/>
        <end position="165"/>
    </location>
</feature>
<dbReference type="Gene3D" id="1.20.1250.20">
    <property type="entry name" value="MFS general substrate transporter like domains"/>
    <property type="match status" value="1"/>
</dbReference>
<keyword evidence="10" id="KW-1185">Reference proteome</keyword>
<feature type="domain" description="Major facilitator superfamily (MFS) profile" evidence="8">
    <location>
        <begin position="50"/>
        <end position="479"/>
    </location>
</feature>
<feature type="transmembrane region" description="Helical" evidence="7">
    <location>
        <begin position="364"/>
        <end position="381"/>
    </location>
</feature>
<dbReference type="EMBL" id="ML995861">
    <property type="protein sequence ID" value="KAF2767085.1"/>
    <property type="molecule type" value="Genomic_DNA"/>
</dbReference>
<feature type="transmembrane region" description="Helical" evidence="7">
    <location>
        <begin position="284"/>
        <end position="302"/>
    </location>
</feature>
<dbReference type="PROSITE" id="PS50850">
    <property type="entry name" value="MFS"/>
    <property type="match status" value="1"/>
</dbReference>
<feature type="region of interest" description="Disordered" evidence="6">
    <location>
        <begin position="1"/>
        <end position="20"/>
    </location>
</feature>
<keyword evidence="2 7" id="KW-0812">Transmembrane</keyword>
<evidence type="ECO:0000256" key="5">
    <source>
        <dbReference type="ARBA" id="ARBA00038347"/>
    </source>
</evidence>
<reference evidence="9" key="1">
    <citation type="journal article" date="2020" name="Stud. Mycol.">
        <title>101 Dothideomycetes genomes: a test case for predicting lifestyles and emergence of pathogens.</title>
        <authorList>
            <person name="Haridas S."/>
            <person name="Albert R."/>
            <person name="Binder M."/>
            <person name="Bloem J."/>
            <person name="Labutti K."/>
            <person name="Salamov A."/>
            <person name="Andreopoulos B."/>
            <person name="Baker S."/>
            <person name="Barry K."/>
            <person name="Bills G."/>
            <person name="Bluhm B."/>
            <person name="Cannon C."/>
            <person name="Castanera R."/>
            <person name="Culley D."/>
            <person name="Daum C."/>
            <person name="Ezra D."/>
            <person name="Gonzalez J."/>
            <person name="Henrissat B."/>
            <person name="Kuo A."/>
            <person name="Liang C."/>
            <person name="Lipzen A."/>
            <person name="Lutzoni F."/>
            <person name="Magnuson J."/>
            <person name="Mondo S."/>
            <person name="Nolan M."/>
            <person name="Ohm R."/>
            <person name="Pangilinan J."/>
            <person name="Park H.-J."/>
            <person name="Ramirez L."/>
            <person name="Alfaro M."/>
            <person name="Sun H."/>
            <person name="Tritt A."/>
            <person name="Yoshinaga Y."/>
            <person name="Zwiers L.-H."/>
            <person name="Turgeon B."/>
            <person name="Goodwin S."/>
            <person name="Spatafora J."/>
            <person name="Crous P."/>
            <person name="Grigoriev I."/>
        </authorList>
    </citation>
    <scope>NUCLEOTIDE SEQUENCE</scope>
    <source>
        <strain evidence="9">CBS 116005</strain>
    </source>
</reference>
<feature type="transmembrane region" description="Helical" evidence="7">
    <location>
        <begin position="387"/>
        <end position="414"/>
    </location>
</feature>
<keyword evidence="4 7" id="KW-0472">Membrane</keyword>
<evidence type="ECO:0000313" key="10">
    <source>
        <dbReference type="Proteomes" id="UP000799436"/>
    </source>
</evidence>
<dbReference type="Proteomes" id="UP000799436">
    <property type="component" value="Unassembled WGS sequence"/>
</dbReference>
<accession>A0A6G1L2M9</accession>
<feature type="transmembrane region" description="Helical" evidence="7">
    <location>
        <begin position="177"/>
        <end position="196"/>
    </location>
</feature>
<gene>
    <name evidence="9" type="ORF">EJ03DRAFT_329501</name>
</gene>
<comment type="similarity">
    <text evidence="5">Belongs to the major facilitator superfamily. CAR1 family.</text>
</comment>
<dbReference type="AlphaFoldDB" id="A0A6G1L2M9"/>
<feature type="transmembrane region" description="Helical" evidence="7">
    <location>
        <begin position="426"/>
        <end position="445"/>
    </location>
</feature>
<dbReference type="GO" id="GO:0022857">
    <property type="term" value="F:transmembrane transporter activity"/>
    <property type="evidence" value="ECO:0007669"/>
    <property type="project" value="InterPro"/>
</dbReference>
<evidence type="ECO:0000256" key="3">
    <source>
        <dbReference type="ARBA" id="ARBA00022989"/>
    </source>
</evidence>
<name>A0A6G1L2M9_9PEZI</name>
<dbReference type="SUPFAM" id="SSF103473">
    <property type="entry name" value="MFS general substrate transporter"/>
    <property type="match status" value="1"/>
</dbReference>
<evidence type="ECO:0000256" key="6">
    <source>
        <dbReference type="SAM" id="MobiDB-lite"/>
    </source>
</evidence>
<dbReference type="OrthoDB" id="5296287at2759"/>
<evidence type="ECO:0000256" key="1">
    <source>
        <dbReference type="ARBA" id="ARBA00004141"/>
    </source>
</evidence>
<evidence type="ECO:0000256" key="2">
    <source>
        <dbReference type="ARBA" id="ARBA00022692"/>
    </source>
</evidence>
<dbReference type="InterPro" id="IPR011701">
    <property type="entry name" value="MFS"/>
</dbReference>
<evidence type="ECO:0000259" key="8">
    <source>
        <dbReference type="PROSITE" id="PS50850"/>
    </source>
</evidence>